<accession>E3S4U6</accession>
<proteinExistence type="predicted"/>
<organism evidence="2">
    <name type="scientific">Pyrenophora teres f. teres (strain 0-1)</name>
    <name type="common">Barley net blotch fungus</name>
    <name type="synonym">Drechslera teres f. teres</name>
    <dbReference type="NCBI Taxonomy" id="861557"/>
    <lineage>
        <taxon>Eukaryota</taxon>
        <taxon>Fungi</taxon>
        <taxon>Dikarya</taxon>
        <taxon>Ascomycota</taxon>
        <taxon>Pezizomycotina</taxon>
        <taxon>Dothideomycetes</taxon>
        <taxon>Pleosporomycetidae</taxon>
        <taxon>Pleosporales</taxon>
        <taxon>Pleosporineae</taxon>
        <taxon>Pleosporaceae</taxon>
        <taxon>Pyrenophora</taxon>
    </lineage>
</organism>
<evidence type="ECO:0008006" key="3">
    <source>
        <dbReference type="Google" id="ProtNLM"/>
    </source>
</evidence>
<dbReference type="KEGG" id="pte:PTT_17634"/>
<dbReference type="EMBL" id="GL537210">
    <property type="protein sequence ID" value="EFQ86982.1"/>
    <property type="molecule type" value="Genomic_DNA"/>
</dbReference>
<gene>
    <name evidence="1" type="ORF">PTT_17634</name>
</gene>
<keyword evidence="2" id="KW-1185">Reference proteome</keyword>
<dbReference type="HOGENOM" id="CLU_1982709_0_0_1"/>
<dbReference type="STRING" id="861557.E3S4U6"/>
<dbReference type="OrthoDB" id="5979581at2759"/>
<reference evidence="1 2" key="1">
    <citation type="journal article" date="2010" name="Genome Biol.">
        <title>A first genome assembly of the barley fungal pathogen Pyrenophora teres f. teres.</title>
        <authorList>
            <person name="Ellwood S.R."/>
            <person name="Liu Z."/>
            <person name="Syme R.A."/>
            <person name="Lai Z."/>
            <person name="Hane J.K."/>
            <person name="Keiper F."/>
            <person name="Moffat C.S."/>
            <person name="Oliver R.P."/>
            <person name="Friesen T.L."/>
        </authorList>
    </citation>
    <scope>NUCLEOTIDE SEQUENCE [LARGE SCALE GENOMIC DNA]</scope>
    <source>
        <strain evidence="1 2">0-1</strain>
    </source>
</reference>
<dbReference type="AlphaFoldDB" id="E3S4U6"/>
<dbReference type="Proteomes" id="UP000001067">
    <property type="component" value="Unassembled WGS sequence"/>
</dbReference>
<name>E3S4U6_PYRTT</name>
<sequence length="126" mass="13604">MENLNCECKSYLLPGVASSTCFRKLYDVVDATSEAAASDKYVALEWLGITLAQVKYQSGKDTYVLVEKVLSASLHICVVLESQDHVNTDYNPANILLSGIGINQITAKVGDLGLVFPSGQCFNAQP</sequence>
<evidence type="ECO:0000313" key="2">
    <source>
        <dbReference type="Proteomes" id="UP000001067"/>
    </source>
</evidence>
<protein>
    <recommendedName>
        <fullName evidence="3">Protein kinase domain-containing protein</fullName>
    </recommendedName>
</protein>
<evidence type="ECO:0000313" key="1">
    <source>
        <dbReference type="EMBL" id="EFQ86982.1"/>
    </source>
</evidence>